<evidence type="ECO:0000313" key="1">
    <source>
        <dbReference type="EMBL" id="KAH7911831.1"/>
    </source>
</evidence>
<keyword evidence="2" id="KW-1185">Reference proteome</keyword>
<proteinExistence type="predicted"/>
<comment type="caution">
    <text evidence="1">The sequence shown here is derived from an EMBL/GenBank/DDBJ whole genome shotgun (WGS) entry which is preliminary data.</text>
</comment>
<evidence type="ECO:0000313" key="2">
    <source>
        <dbReference type="Proteomes" id="UP000790377"/>
    </source>
</evidence>
<reference evidence="1" key="1">
    <citation type="journal article" date="2021" name="New Phytol.">
        <title>Evolutionary innovations through gain and loss of genes in the ectomycorrhizal Boletales.</title>
        <authorList>
            <person name="Wu G."/>
            <person name="Miyauchi S."/>
            <person name="Morin E."/>
            <person name="Kuo A."/>
            <person name="Drula E."/>
            <person name="Varga T."/>
            <person name="Kohler A."/>
            <person name="Feng B."/>
            <person name="Cao Y."/>
            <person name="Lipzen A."/>
            <person name="Daum C."/>
            <person name="Hundley H."/>
            <person name="Pangilinan J."/>
            <person name="Johnson J."/>
            <person name="Barry K."/>
            <person name="LaButti K."/>
            <person name="Ng V."/>
            <person name="Ahrendt S."/>
            <person name="Min B."/>
            <person name="Choi I.G."/>
            <person name="Park H."/>
            <person name="Plett J.M."/>
            <person name="Magnuson J."/>
            <person name="Spatafora J.W."/>
            <person name="Nagy L.G."/>
            <person name="Henrissat B."/>
            <person name="Grigoriev I.V."/>
            <person name="Yang Z.L."/>
            <person name="Xu J."/>
            <person name="Martin F.M."/>
        </authorList>
    </citation>
    <scope>NUCLEOTIDE SEQUENCE</scope>
    <source>
        <strain evidence="1">ATCC 28755</strain>
    </source>
</reference>
<dbReference type="Proteomes" id="UP000790377">
    <property type="component" value="Unassembled WGS sequence"/>
</dbReference>
<dbReference type="EMBL" id="MU267666">
    <property type="protein sequence ID" value="KAH7911831.1"/>
    <property type="molecule type" value="Genomic_DNA"/>
</dbReference>
<protein>
    <submittedName>
        <fullName evidence="1">Uncharacterized protein</fullName>
    </submittedName>
</protein>
<gene>
    <name evidence="1" type="ORF">BJ138DRAFT_1149752</name>
</gene>
<organism evidence="1 2">
    <name type="scientific">Hygrophoropsis aurantiaca</name>
    <dbReference type="NCBI Taxonomy" id="72124"/>
    <lineage>
        <taxon>Eukaryota</taxon>
        <taxon>Fungi</taxon>
        <taxon>Dikarya</taxon>
        <taxon>Basidiomycota</taxon>
        <taxon>Agaricomycotina</taxon>
        <taxon>Agaricomycetes</taxon>
        <taxon>Agaricomycetidae</taxon>
        <taxon>Boletales</taxon>
        <taxon>Coniophorineae</taxon>
        <taxon>Hygrophoropsidaceae</taxon>
        <taxon>Hygrophoropsis</taxon>
    </lineage>
</organism>
<accession>A0ACB8AF32</accession>
<sequence>MSTQAAAGASKTRSLQRQELLPRPVPETPNNMDGVHKRRCEPASTSSTPRADVLLPSFSTQFSHLPTPQSPSTMGSYLDMASYASHSPVPLRSQTNSMSSLLPEISLASGLSSPPGFRIRQILTPDLSPLLMRSRGHESFSSREQSSSFPPIPDSGSFASLKPESPPFSGLSMLPRLPESMSPPEDPIHSAPSSPLAGGTSPFNQENSLAAEVSTTSRTSSPVHDHKISLDPTLSTQHIFALHDKVQEPGGEITRIHAQLLENQQAIAQEAEARRPDYLKRAKRVPEAQSTPECIPNQAHGSITTGIGVMESPIKGRRLTLFQETSDESFEESLMAGGYGRYRSDWLHQVPLASTSQSTKTDMPEDNLTLNERELKKKNRLAAFFDSKYGSSSNTTLCPVEVEGMGRVLMNVVPEPSPSTRSTPAKRKRPRKKKALPFDVPDEPESSVHDNEGAFYSPNWPDAQFPWRLRAEQRTNESRAEQTERRRCIENFFDMDSDEEEEFELLLSPNQEPRIAAGLGKMYPLLTHVRKSDSFRLAPVILPSDPADARTALLSKRSIRTLSYRSSRQAGLDEDSDAEVLCICNGRDDGRELVQCDDCHTWYHLQCIGVKSTADLGREEDPWFCTNCAGGSTHPLAERVSLSEPILVPTDEKLKLSEAYDPPFFHAGLIASPATPWTGSSRPPKTPPRSATSVPYFSSGSSWDEPSSKHGPDTPQYPPQRVRVYTTSSPNNAFDRYGLDDSPFDPTSTPSRGINFGAPFMTPKNNVWPIRGQELFHTPAQPAASGFGRSASNTLPQLSKMNGDGNSTSYTPLSSSLLSNNNSAGRHFHQLHGRLPESPLAAKRPRRAPDATSISDLQEESRHARHRSQASTG</sequence>
<name>A0ACB8AF32_9AGAM</name>